<dbReference type="Pfam" id="PF00550">
    <property type="entry name" value="PP-binding"/>
    <property type="match status" value="1"/>
</dbReference>
<sequence>MQTDEELRGRLADMIAKATDGAVEAAEVLTGEARLSDLGVTSLGYLRLIDAVEAEFGVELDLASADSLDALADYLRLHA</sequence>
<evidence type="ECO:0000259" key="1">
    <source>
        <dbReference type="PROSITE" id="PS50075"/>
    </source>
</evidence>
<dbReference type="PROSITE" id="PS50075">
    <property type="entry name" value="CARRIER"/>
    <property type="match status" value="1"/>
</dbReference>
<feature type="domain" description="Carrier" evidence="1">
    <location>
        <begin position="5"/>
        <end position="79"/>
    </location>
</feature>
<dbReference type="InterPro" id="IPR036736">
    <property type="entry name" value="ACP-like_sf"/>
</dbReference>
<evidence type="ECO:0000313" key="3">
    <source>
        <dbReference type="Proteomes" id="UP000236732"/>
    </source>
</evidence>
<dbReference type="EMBL" id="FNVT01000031">
    <property type="protein sequence ID" value="SEH02911.1"/>
    <property type="molecule type" value="Genomic_DNA"/>
</dbReference>
<proteinExistence type="predicted"/>
<dbReference type="InterPro" id="IPR009081">
    <property type="entry name" value="PP-bd_ACP"/>
</dbReference>
<keyword evidence="3" id="KW-1185">Reference proteome</keyword>
<accession>A0A1H6F0L5</accession>
<evidence type="ECO:0000313" key="2">
    <source>
        <dbReference type="EMBL" id="SEH02911.1"/>
    </source>
</evidence>
<organism evidence="2 3">
    <name type="scientific">Nonomuraea solani</name>
    <dbReference type="NCBI Taxonomy" id="1144553"/>
    <lineage>
        <taxon>Bacteria</taxon>
        <taxon>Bacillati</taxon>
        <taxon>Actinomycetota</taxon>
        <taxon>Actinomycetes</taxon>
        <taxon>Streptosporangiales</taxon>
        <taxon>Streptosporangiaceae</taxon>
        <taxon>Nonomuraea</taxon>
    </lineage>
</organism>
<dbReference type="AlphaFoldDB" id="A0A1H6F0L5"/>
<dbReference type="Gene3D" id="1.10.1200.10">
    <property type="entry name" value="ACP-like"/>
    <property type="match status" value="1"/>
</dbReference>
<reference evidence="2 3" key="1">
    <citation type="submission" date="2016-10" db="EMBL/GenBank/DDBJ databases">
        <authorList>
            <person name="de Groot N.N."/>
        </authorList>
    </citation>
    <scope>NUCLEOTIDE SEQUENCE [LARGE SCALE GENOMIC DNA]</scope>
    <source>
        <strain evidence="2 3">CGMCC 4.7037</strain>
    </source>
</reference>
<dbReference type="SUPFAM" id="SSF47336">
    <property type="entry name" value="ACP-like"/>
    <property type="match status" value="1"/>
</dbReference>
<protein>
    <submittedName>
        <fullName evidence="2">Phosphopantetheine attachment site</fullName>
    </submittedName>
</protein>
<dbReference type="Proteomes" id="UP000236732">
    <property type="component" value="Unassembled WGS sequence"/>
</dbReference>
<name>A0A1H6F0L5_9ACTN</name>
<gene>
    <name evidence="2" type="ORF">SAMN05444920_13123</name>
</gene>
<dbReference type="RefSeq" id="WP_235030972.1">
    <property type="nucleotide sequence ID" value="NZ_FNVT01000031.1"/>
</dbReference>